<accession>A0ABQ5EX57</accession>
<evidence type="ECO:0000313" key="1">
    <source>
        <dbReference type="EMBL" id="GJT55633.1"/>
    </source>
</evidence>
<name>A0ABQ5EX57_9ASTR</name>
<reference evidence="1" key="1">
    <citation type="journal article" date="2022" name="Int. J. Mol. Sci.">
        <title>Draft Genome of Tanacetum Coccineum: Genomic Comparison of Closely Related Tanacetum-Family Plants.</title>
        <authorList>
            <person name="Yamashiro T."/>
            <person name="Shiraishi A."/>
            <person name="Nakayama K."/>
            <person name="Satake H."/>
        </authorList>
    </citation>
    <scope>NUCLEOTIDE SEQUENCE</scope>
</reference>
<keyword evidence="2" id="KW-1185">Reference proteome</keyword>
<dbReference type="Proteomes" id="UP001151760">
    <property type="component" value="Unassembled WGS sequence"/>
</dbReference>
<evidence type="ECO:0000313" key="2">
    <source>
        <dbReference type="Proteomes" id="UP001151760"/>
    </source>
</evidence>
<comment type="caution">
    <text evidence="1">The sequence shown here is derived from an EMBL/GenBank/DDBJ whole genome shotgun (WGS) entry which is preliminary data.</text>
</comment>
<proteinExistence type="predicted"/>
<reference evidence="1" key="2">
    <citation type="submission" date="2022-01" db="EMBL/GenBank/DDBJ databases">
        <authorList>
            <person name="Yamashiro T."/>
            <person name="Shiraishi A."/>
            <person name="Satake H."/>
            <person name="Nakayama K."/>
        </authorList>
    </citation>
    <scope>NUCLEOTIDE SEQUENCE</scope>
</reference>
<dbReference type="EMBL" id="BQNB010016775">
    <property type="protein sequence ID" value="GJT55633.1"/>
    <property type="molecule type" value="Genomic_DNA"/>
</dbReference>
<sequence length="202" mass="23001">MSDEYAARRRDSNFEMVSSIDVRSYNHGSDASDLFRQTMYYARFMRVHAYIDPIPRHPQTELTPITSPWPSTSGIDIAVPFPVARSVKFLIVLSITSLNDQRKRSATTQGISSRSLIETMRLRGNRANDRKPRGTQKAGTIVEGPYEVRKPGKGSYKLRDMDGRRVAPHGNICNLKKSIFRESAHCKLNAISTMERKRTRAR</sequence>
<gene>
    <name evidence="1" type="ORF">Tco_0990687</name>
</gene>
<protein>
    <submittedName>
        <fullName evidence="1">Uncharacterized protein</fullName>
    </submittedName>
</protein>
<organism evidence="1 2">
    <name type="scientific">Tanacetum coccineum</name>
    <dbReference type="NCBI Taxonomy" id="301880"/>
    <lineage>
        <taxon>Eukaryota</taxon>
        <taxon>Viridiplantae</taxon>
        <taxon>Streptophyta</taxon>
        <taxon>Embryophyta</taxon>
        <taxon>Tracheophyta</taxon>
        <taxon>Spermatophyta</taxon>
        <taxon>Magnoliopsida</taxon>
        <taxon>eudicotyledons</taxon>
        <taxon>Gunneridae</taxon>
        <taxon>Pentapetalae</taxon>
        <taxon>asterids</taxon>
        <taxon>campanulids</taxon>
        <taxon>Asterales</taxon>
        <taxon>Asteraceae</taxon>
        <taxon>Asteroideae</taxon>
        <taxon>Anthemideae</taxon>
        <taxon>Anthemidinae</taxon>
        <taxon>Tanacetum</taxon>
    </lineage>
</organism>